<evidence type="ECO:0000256" key="2">
    <source>
        <dbReference type="ARBA" id="ARBA00006236"/>
    </source>
</evidence>
<reference evidence="11" key="1">
    <citation type="submission" date="2016-10" db="EMBL/GenBank/DDBJ databases">
        <authorList>
            <person name="Varghese N."/>
            <person name="Submissions S."/>
        </authorList>
    </citation>
    <scope>NUCLEOTIDE SEQUENCE [LARGE SCALE GENOMIC DNA]</scope>
    <source>
        <strain evidence="11">DSM 25329</strain>
    </source>
</reference>
<comment type="similarity">
    <text evidence="2">Belongs to the major facilitator superfamily. Bcr/CmlA family.</text>
</comment>
<keyword evidence="5 8" id="KW-0812">Transmembrane</keyword>
<keyword evidence="11" id="KW-1185">Reference proteome</keyword>
<organism evidence="10 11">
    <name type="scientific">Dyadobacter soli</name>
    <dbReference type="NCBI Taxonomy" id="659014"/>
    <lineage>
        <taxon>Bacteria</taxon>
        <taxon>Pseudomonadati</taxon>
        <taxon>Bacteroidota</taxon>
        <taxon>Cytophagia</taxon>
        <taxon>Cytophagales</taxon>
        <taxon>Spirosomataceae</taxon>
        <taxon>Dyadobacter</taxon>
    </lineage>
</organism>
<feature type="transmembrane region" description="Helical" evidence="8">
    <location>
        <begin position="49"/>
        <end position="68"/>
    </location>
</feature>
<dbReference type="Gene3D" id="1.20.1720.10">
    <property type="entry name" value="Multidrug resistance protein D"/>
    <property type="match status" value="1"/>
</dbReference>
<keyword evidence="4" id="KW-1003">Cell membrane</keyword>
<dbReference type="FunFam" id="1.20.1720.10:FF:000005">
    <property type="entry name" value="Bcr/CflA family efflux transporter"/>
    <property type="match status" value="1"/>
</dbReference>
<dbReference type="GO" id="GO:0042910">
    <property type="term" value="F:xenobiotic transmembrane transporter activity"/>
    <property type="evidence" value="ECO:0007669"/>
    <property type="project" value="InterPro"/>
</dbReference>
<accession>A0A1G7GBZ0</accession>
<evidence type="ECO:0000256" key="4">
    <source>
        <dbReference type="ARBA" id="ARBA00022475"/>
    </source>
</evidence>
<keyword evidence="6 8" id="KW-1133">Transmembrane helix</keyword>
<feature type="transmembrane region" description="Helical" evidence="8">
    <location>
        <begin position="347"/>
        <end position="366"/>
    </location>
</feature>
<feature type="transmembrane region" description="Helical" evidence="8">
    <location>
        <begin position="372"/>
        <end position="391"/>
    </location>
</feature>
<feature type="transmembrane region" description="Helical" evidence="8">
    <location>
        <begin position="165"/>
        <end position="187"/>
    </location>
</feature>
<sequence>MMQPARPVNTAVVILVLGMLTALAPLSIDMYLPAFPDIARDLHTHVSDVALSLSFYFVGVSVGQLAYGPLLERFGRKKPLIAGVIIYILAAAACAFATSVSSLIAARLFQAIGGCVGMVASRAIIRDLFPTEENARVLSMLMLVTSVSPLIAPTAGGMITGYWGWRATFIVMIGMAVAVLAGVYWLLPESHQPNRQVSLNPKSVLMSFLNILKNRQFLFFTLAGSLCSVGLFGYITSATTIFLDQFHIAQQQLGWIVGSLSMAIVAASQVNNLLLKKFEVDCLAVWAAGAQSVIGIVFVGVALLGLSSLAVTIVFIFALLACLGFIFPNTTSLAMEPMGKNAGNASALMGAIQMLIGAGASAFFSMLPDKSVTTVACIMAGCAVLSFAIFASGRRILQLQD</sequence>
<comment type="subcellular location">
    <subcellularLocation>
        <location evidence="1">Cell membrane</location>
        <topology evidence="1">Multi-pass membrane protein</topology>
    </subcellularLocation>
</comment>
<dbReference type="STRING" id="659014.SAMN04487996_107200"/>
<evidence type="ECO:0000256" key="7">
    <source>
        <dbReference type="ARBA" id="ARBA00023136"/>
    </source>
</evidence>
<dbReference type="NCBIfam" id="TIGR00710">
    <property type="entry name" value="efflux_Bcr_CflA"/>
    <property type="match status" value="1"/>
</dbReference>
<dbReference type="EMBL" id="FNAN01000007">
    <property type="protein sequence ID" value="SDE85605.1"/>
    <property type="molecule type" value="Genomic_DNA"/>
</dbReference>
<evidence type="ECO:0000256" key="3">
    <source>
        <dbReference type="ARBA" id="ARBA00022448"/>
    </source>
</evidence>
<dbReference type="SUPFAM" id="SSF103473">
    <property type="entry name" value="MFS general substrate transporter"/>
    <property type="match status" value="1"/>
</dbReference>
<dbReference type="InterPro" id="IPR011701">
    <property type="entry name" value="MFS"/>
</dbReference>
<dbReference type="Pfam" id="PF07690">
    <property type="entry name" value="MFS_1"/>
    <property type="match status" value="1"/>
</dbReference>
<gene>
    <name evidence="10" type="ORF">SAMN04487996_107200</name>
</gene>
<dbReference type="PANTHER" id="PTHR23502:SF132">
    <property type="entry name" value="POLYAMINE TRANSPORTER 2-RELATED"/>
    <property type="match status" value="1"/>
</dbReference>
<evidence type="ECO:0000313" key="10">
    <source>
        <dbReference type="EMBL" id="SDE85605.1"/>
    </source>
</evidence>
<evidence type="ECO:0000259" key="9">
    <source>
        <dbReference type="PROSITE" id="PS50850"/>
    </source>
</evidence>
<dbReference type="InterPro" id="IPR004812">
    <property type="entry name" value="Efflux_drug-R_Bcr/CmlA"/>
</dbReference>
<evidence type="ECO:0000256" key="6">
    <source>
        <dbReference type="ARBA" id="ARBA00022989"/>
    </source>
</evidence>
<name>A0A1G7GBZ0_9BACT</name>
<feature type="transmembrane region" description="Helical" evidence="8">
    <location>
        <begin position="104"/>
        <end position="125"/>
    </location>
</feature>
<feature type="domain" description="Major facilitator superfamily (MFS) profile" evidence="9">
    <location>
        <begin position="13"/>
        <end position="394"/>
    </location>
</feature>
<dbReference type="PROSITE" id="PS50850">
    <property type="entry name" value="MFS"/>
    <property type="match status" value="1"/>
</dbReference>
<dbReference type="AlphaFoldDB" id="A0A1G7GBZ0"/>
<dbReference type="GO" id="GO:1990961">
    <property type="term" value="P:xenobiotic detoxification by transmembrane export across the plasma membrane"/>
    <property type="evidence" value="ECO:0007669"/>
    <property type="project" value="InterPro"/>
</dbReference>
<dbReference type="InterPro" id="IPR036259">
    <property type="entry name" value="MFS_trans_sf"/>
</dbReference>
<evidence type="ECO:0000313" key="11">
    <source>
        <dbReference type="Proteomes" id="UP000198748"/>
    </source>
</evidence>
<dbReference type="PANTHER" id="PTHR23502">
    <property type="entry name" value="MAJOR FACILITATOR SUPERFAMILY"/>
    <property type="match status" value="1"/>
</dbReference>
<feature type="transmembrane region" description="Helical" evidence="8">
    <location>
        <begin position="80"/>
        <end position="98"/>
    </location>
</feature>
<feature type="transmembrane region" description="Helical" evidence="8">
    <location>
        <begin position="309"/>
        <end position="327"/>
    </location>
</feature>
<protein>
    <submittedName>
        <fullName evidence="10">MFS transporter, DHA1 family, bicyclomycin/chloramphenicol resistance protein</fullName>
    </submittedName>
</protein>
<feature type="transmembrane region" description="Helical" evidence="8">
    <location>
        <begin position="255"/>
        <end position="275"/>
    </location>
</feature>
<dbReference type="OrthoDB" id="9800416at2"/>
<dbReference type="GO" id="GO:0005886">
    <property type="term" value="C:plasma membrane"/>
    <property type="evidence" value="ECO:0007669"/>
    <property type="project" value="UniProtKB-SubCell"/>
</dbReference>
<proteinExistence type="inferred from homology"/>
<keyword evidence="3" id="KW-0813">Transport</keyword>
<evidence type="ECO:0000256" key="8">
    <source>
        <dbReference type="SAM" id="Phobius"/>
    </source>
</evidence>
<dbReference type="Proteomes" id="UP000198748">
    <property type="component" value="Unassembled WGS sequence"/>
</dbReference>
<feature type="transmembrane region" description="Helical" evidence="8">
    <location>
        <begin position="137"/>
        <end position="159"/>
    </location>
</feature>
<dbReference type="CDD" id="cd17320">
    <property type="entry name" value="MFS_MdfA_MDR_like"/>
    <property type="match status" value="1"/>
</dbReference>
<feature type="transmembrane region" description="Helical" evidence="8">
    <location>
        <begin position="282"/>
        <end position="303"/>
    </location>
</feature>
<evidence type="ECO:0000256" key="5">
    <source>
        <dbReference type="ARBA" id="ARBA00022692"/>
    </source>
</evidence>
<keyword evidence="7 8" id="KW-0472">Membrane</keyword>
<dbReference type="RefSeq" id="WP_090150373.1">
    <property type="nucleotide sequence ID" value="NZ_FNAN01000007.1"/>
</dbReference>
<feature type="transmembrane region" description="Helical" evidence="8">
    <location>
        <begin position="217"/>
        <end position="235"/>
    </location>
</feature>
<evidence type="ECO:0000256" key="1">
    <source>
        <dbReference type="ARBA" id="ARBA00004651"/>
    </source>
</evidence>
<dbReference type="InterPro" id="IPR020846">
    <property type="entry name" value="MFS_dom"/>
</dbReference>